<dbReference type="SMART" id="SM00304">
    <property type="entry name" value="HAMP"/>
    <property type="match status" value="1"/>
</dbReference>
<evidence type="ECO:0000259" key="11">
    <source>
        <dbReference type="PROSITE" id="PS50111"/>
    </source>
</evidence>
<evidence type="ECO:0000313" key="13">
    <source>
        <dbReference type="EMBL" id="MEE2023790.1"/>
    </source>
</evidence>
<dbReference type="Pfam" id="PF00672">
    <property type="entry name" value="HAMP"/>
    <property type="match status" value="1"/>
</dbReference>
<gene>
    <name evidence="13" type="ORF">QWF21_05985</name>
</gene>
<dbReference type="InterPro" id="IPR029151">
    <property type="entry name" value="Sensor-like_sf"/>
</dbReference>
<dbReference type="InterPro" id="IPR033479">
    <property type="entry name" value="dCache_1"/>
</dbReference>
<evidence type="ECO:0000256" key="10">
    <source>
        <dbReference type="SAM" id="Phobius"/>
    </source>
</evidence>
<dbReference type="RefSeq" id="WP_330087139.1">
    <property type="nucleotide sequence ID" value="NZ_JAUGZK010000003.1"/>
</dbReference>
<evidence type="ECO:0000256" key="6">
    <source>
        <dbReference type="ARBA" id="ARBA00023136"/>
    </source>
</evidence>
<evidence type="ECO:0000313" key="14">
    <source>
        <dbReference type="Proteomes" id="UP001339167"/>
    </source>
</evidence>
<feature type="domain" description="HAMP" evidence="12">
    <location>
        <begin position="305"/>
        <end position="359"/>
    </location>
</feature>
<keyword evidence="6 10" id="KW-0472">Membrane</keyword>
<evidence type="ECO:0000256" key="7">
    <source>
        <dbReference type="ARBA" id="ARBA00023224"/>
    </source>
</evidence>
<evidence type="ECO:0000256" key="5">
    <source>
        <dbReference type="ARBA" id="ARBA00022989"/>
    </source>
</evidence>
<dbReference type="CDD" id="cd06225">
    <property type="entry name" value="HAMP"/>
    <property type="match status" value="1"/>
</dbReference>
<dbReference type="Pfam" id="PF02743">
    <property type="entry name" value="dCache_1"/>
    <property type="match status" value="1"/>
</dbReference>
<keyword evidence="14" id="KW-1185">Reference proteome</keyword>
<comment type="subcellular location">
    <subcellularLocation>
        <location evidence="1">Cell membrane</location>
        <topology evidence="1">Multi-pass membrane protein</topology>
    </subcellularLocation>
</comment>
<evidence type="ECO:0000256" key="8">
    <source>
        <dbReference type="ARBA" id="ARBA00029447"/>
    </source>
</evidence>
<evidence type="ECO:0000256" key="1">
    <source>
        <dbReference type="ARBA" id="ARBA00004651"/>
    </source>
</evidence>
<dbReference type="PANTHER" id="PTHR32089">
    <property type="entry name" value="METHYL-ACCEPTING CHEMOTAXIS PROTEIN MCPB"/>
    <property type="match status" value="1"/>
</dbReference>
<comment type="similarity">
    <text evidence="8">Belongs to the methyl-accepting chemotaxis (MCP) protein family.</text>
</comment>
<dbReference type="EMBL" id="JAUGZK010000003">
    <property type="protein sequence ID" value="MEE2023790.1"/>
    <property type="molecule type" value="Genomic_DNA"/>
</dbReference>
<dbReference type="CDD" id="cd11386">
    <property type="entry name" value="MCP_signal"/>
    <property type="match status" value="1"/>
</dbReference>
<dbReference type="PANTHER" id="PTHR32089:SF120">
    <property type="entry name" value="METHYL-ACCEPTING CHEMOTAXIS PROTEIN TLPQ"/>
    <property type="match status" value="1"/>
</dbReference>
<evidence type="ECO:0000256" key="4">
    <source>
        <dbReference type="ARBA" id="ARBA00022692"/>
    </source>
</evidence>
<evidence type="ECO:0000256" key="2">
    <source>
        <dbReference type="ARBA" id="ARBA00022475"/>
    </source>
</evidence>
<dbReference type="InterPro" id="IPR003660">
    <property type="entry name" value="HAMP_dom"/>
</dbReference>
<dbReference type="Gene3D" id="3.30.450.20">
    <property type="entry name" value="PAS domain"/>
    <property type="match status" value="1"/>
</dbReference>
<dbReference type="Gene3D" id="1.10.287.950">
    <property type="entry name" value="Methyl-accepting chemotaxis protein"/>
    <property type="match status" value="1"/>
</dbReference>
<keyword evidence="3" id="KW-0145">Chemotaxis</keyword>
<dbReference type="Proteomes" id="UP001339167">
    <property type="component" value="Unassembled WGS sequence"/>
</dbReference>
<protein>
    <submittedName>
        <fullName evidence="13">Methyl-accepting chemotaxis protein</fullName>
    </submittedName>
</protein>
<dbReference type="Pfam" id="PF00015">
    <property type="entry name" value="MCPsignal"/>
    <property type="match status" value="1"/>
</dbReference>
<feature type="transmembrane region" description="Helical" evidence="10">
    <location>
        <begin position="285"/>
        <end position="304"/>
    </location>
</feature>
<dbReference type="PROSITE" id="PS50111">
    <property type="entry name" value="CHEMOTAXIS_TRANSDUC_2"/>
    <property type="match status" value="1"/>
</dbReference>
<evidence type="ECO:0000256" key="3">
    <source>
        <dbReference type="ARBA" id="ARBA00022500"/>
    </source>
</evidence>
<keyword evidence="5 10" id="KW-1133">Transmembrane helix</keyword>
<name>A0ABU7JDR3_9GAMM</name>
<proteinExistence type="inferred from homology"/>
<evidence type="ECO:0000256" key="9">
    <source>
        <dbReference type="PROSITE-ProRule" id="PRU00284"/>
    </source>
</evidence>
<dbReference type="PROSITE" id="PS50885">
    <property type="entry name" value="HAMP"/>
    <property type="match status" value="1"/>
</dbReference>
<dbReference type="SUPFAM" id="SSF103190">
    <property type="entry name" value="Sensory domain-like"/>
    <property type="match status" value="1"/>
</dbReference>
<sequence length="636" mass="68722">MFQRLRMTSRLVLVFSVPLSLCLLIAAVVVIQQVSSRVVKLGETAAAQAAQSNADLVGSWINSRMEVVRTLTETNTFTSGDPEAITALLQHFMRNHSEFEVMFYADSQGEAYYHNLDRRNRADRSYFNEIVIQNSRTSVVSNPTYSGTTGNAITLLVHAVKNDNGRVIGLLAATLTLDTLTQLVDDISSEQAIAWLVDSQGIYVAHPEPSLRMEKNALESTNAEYSAMSRRMISGETGLADIFLDNNRRYMVAYHPVVNTPGWSLAVALPYDHVMATAVSLRNSLLMAFSLILIILVGIVILVAKMIVKLVNTTGSALDRIAAGDGDLTQRLSEERHDEFGDLARSFNHFVSGVHGLVQQVAGAAVQLAAASEQLAVSSREASEQVSQQQHETDQVATAMTQMAASVLEVAGNAAQAATAAEQSSLSVEQGDKVVQRTASEVSILAGEVQKAVDVMQRLQKDAESIGAMLEVIRAIADQTNLLALNAAIEAARAGEHGRGFAVVADEVRALATRTQASTEDIRNIIEKLQAVSQDAVNVMDGSYTKANEVLDWSSQASEMLKQITESIMTINDMNMQIATATEEQSAVAEDVNQSLIRISTGVEQLSTGSAHIAGGSDELARLATELQQRVARFKV</sequence>
<reference evidence="13 14" key="1">
    <citation type="submission" date="2023-06" db="EMBL/GenBank/DDBJ databases">
        <title>Alkalimonas sp., MEB004 an alkaliphilic bacterium isolated from Lonar Lake, India.</title>
        <authorList>
            <person name="Joshi A."/>
            <person name="Thite S."/>
        </authorList>
    </citation>
    <scope>NUCLEOTIDE SEQUENCE [LARGE SCALE GENOMIC DNA]</scope>
    <source>
        <strain evidence="13 14">MEB004</strain>
    </source>
</reference>
<feature type="domain" description="Methyl-accepting transducer" evidence="11">
    <location>
        <begin position="364"/>
        <end position="600"/>
    </location>
</feature>
<dbReference type="InterPro" id="IPR004089">
    <property type="entry name" value="MCPsignal_dom"/>
</dbReference>
<evidence type="ECO:0000259" key="12">
    <source>
        <dbReference type="PROSITE" id="PS50885"/>
    </source>
</evidence>
<dbReference type="SUPFAM" id="SSF58104">
    <property type="entry name" value="Methyl-accepting chemotaxis protein (MCP) signaling domain"/>
    <property type="match status" value="1"/>
</dbReference>
<keyword evidence="7 9" id="KW-0807">Transducer</keyword>
<keyword evidence="4 10" id="KW-0812">Transmembrane</keyword>
<organism evidence="13 14">
    <name type="scientific">Alkalimonas mucilaginosa</name>
    <dbReference type="NCBI Taxonomy" id="3057676"/>
    <lineage>
        <taxon>Bacteria</taxon>
        <taxon>Pseudomonadati</taxon>
        <taxon>Pseudomonadota</taxon>
        <taxon>Gammaproteobacteria</taxon>
        <taxon>Alkalimonas</taxon>
    </lineage>
</organism>
<accession>A0ABU7JDR3</accession>
<comment type="caution">
    <text evidence="13">The sequence shown here is derived from an EMBL/GenBank/DDBJ whole genome shotgun (WGS) entry which is preliminary data.</text>
</comment>
<dbReference type="CDD" id="cd12912">
    <property type="entry name" value="PDC2_MCP_like"/>
    <property type="match status" value="1"/>
</dbReference>
<keyword evidence="2" id="KW-1003">Cell membrane</keyword>
<dbReference type="CDD" id="cd12914">
    <property type="entry name" value="PDC1_DGC_like"/>
    <property type="match status" value="1"/>
</dbReference>
<dbReference type="SMART" id="SM00283">
    <property type="entry name" value="MA"/>
    <property type="match status" value="1"/>
</dbReference>